<dbReference type="AlphaFoldDB" id="R0LAW1"/>
<feature type="region of interest" description="Disordered" evidence="1">
    <location>
        <begin position="1"/>
        <end position="33"/>
    </location>
</feature>
<evidence type="ECO:0000313" key="2">
    <source>
        <dbReference type="EMBL" id="EOA97377.1"/>
    </source>
</evidence>
<evidence type="ECO:0000313" key="3">
    <source>
        <dbReference type="Proteomes" id="UP000296049"/>
    </source>
</evidence>
<accession>R0LAW1</accession>
<sequence length="33" mass="3564">LTPFPAAEDGAMRTAWQGKAGRSPLQALYESDQ</sequence>
<dbReference type="EMBL" id="KB743709">
    <property type="protein sequence ID" value="EOA97377.1"/>
    <property type="molecule type" value="Genomic_DNA"/>
</dbReference>
<proteinExistence type="predicted"/>
<reference evidence="3" key="1">
    <citation type="journal article" date="2013" name="Nat. Genet.">
        <title>The duck genome and transcriptome provide insight into an avian influenza virus reservoir species.</title>
        <authorList>
            <person name="Huang Y."/>
            <person name="Li Y."/>
            <person name="Burt D.W."/>
            <person name="Chen H."/>
            <person name="Zhang Y."/>
            <person name="Qian W."/>
            <person name="Kim H."/>
            <person name="Gan S."/>
            <person name="Zhao Y."/>
            <person name="Li J."/>
            <person name="Yi K."/>
            <person name="Feng H."/>
            <person name="Zhu P."/>
            <person name="Li B."/>
            <person name="Liu Q."/>
            <person name="Fairley S."/>
            <person name="Magor K.E."/>
            <person name="Du Z."/>
            <person name="Hu X."/>
            <person name="Goodman L."/>
            <person name="Tafer H."/>
            <person name="Vignal A."/>
            <person name="Lee T."/>
            <person name="Kim K.W."/>
            <person name="Sheng Z."/>
            <person name="An Y."/>
            <person name="Searle S."/>
            <person name="Herrero J."/>
            <person name="Groenen M.A."/>
            <person name="Crooijmans R.P."/>
            <person name="Faraut T."/>
            <person name="Cai Q."/>
            <person name="Webster R.G."/>
            <person name="Aldridge J.R."/>
            <person name="Warren W.C."/>
            <person name="Bartschat S."/>
            <person name="Kehr S."/>
            <person name="Marz M."/>
            <person name="Stadler P.F."/>
            <person name="Smith J."/>
            <person name="Kraus R.H."/>
            <person name="Zhao Y."/>
            <person name="Ren L."/>
            <person name="Fei J."/>
            <person name="Morisson M."/>
            <person name="Kaiser P."/>
            <person name="Griffin D.K."/>
            <person name="Rao M."/>
            <person name="Pitel F."/>
            <person name="Wang J."/>
            <person name="Li N."/>
        </authorList>
    </citation>
    <scope>NUCLEOTIDE SEQUENCE [LARGE SCALE GENOMIC DNA]</scope>
</reference>
<keyword evidence="3" id="KW-1185">Reference proteome</keyword>
<feature type="non-terminal residue" evidence="2">
    <location>
        <position position="33"/>
    </location>
</feature>
<feature type="non-terminal residue" evidence="2">
    <location>
        <position position="1"/>
    </location>
</feature>
<dbReference type="Proteomes" id="UP000296049">
    <property type="component" value="Unassembled WGS sequence"/>
</dbReference>
<protein>
    <submittedName>
        <fullName evidence="2">Uncharacterized protein</fullName>
    </submittedName>
</protein>
<evidence type="ECO:0000256" key="1">
    <source>
        <dbReference type="SAM" id="MobiDB-lite"/>
    </source>
</evidence>
<name>R0LAW1_ANAPL</name>
<organism evidence="2 3">
    <name type="scientific">Anas platyrhynchos</name>
    <name type="common">Mallard</name>
    <name type="synonym">Anas boschas</name>
    <dbReference type="NCBI Taxonomy" id="8839"/>
    <lineage>
        <taxon>Eukaryota</taxon>
        <taxon>Metazoa</taxon>
        <taxon>Chordata</taxon>
        <taxon>Craniata</taxon>
        <taxon>Vertebrata</taxon>
        <taxon>Euteleostomi</taxon>
        <taxon>Archelosauria</taxon>
        <taxon>Archosauria</taxon>
        <taxon>Dinosauria</taxon>
        <taxon>Saurischia</taxon>
        <taxon>Theropoda</taxon>
        <taxon>Coelurosauria</taxon>
        <taxon>Aves</taxon>
        <taxon>Neognathae</taxon>
        <taxon>Galloanserae</taxon>
        <taxon>Anseriformes</taxon>
        <taxon>Anatidae</taxon>
        <taxon>Anatinae</taxon>
        <taxon>Anas</taxon>
    </lineage>
</organism>
<gene>
    <name evidence="2" type="ORF">Anapl_09018</name>
</gene>